<protein>
    <recommendedName>
        <fullName evidence="2">Retrovirus-related Pol polyprotein from transposon TNT 1-94-like beta-barrel domain-containing protein</fullName>
    </recommendedName>
</protein>
<feature type="region of interest" description="Disordered" evidence="1">
    <location>
        <begin position="128"/>
        <end position="149"/>
    </location>
</feature>
<dbReference type="Pfam" id="PF22936">
    <property type="entry name" value="Pol_BBD"/>
    <property type="match status" value="1"/>
</dbReference>
<sequence>MSNSRHCFTSYTACDITIFVRKGTIKAVGYGNARIATFTASKGPRVCTFTAVIHVPELVANLLSTQALVQKGCFYRNNLQVPFIETPQSNCVPMADVYDHNGLPHLTKNRHQPQPLHQALVTITAPARNNRGVASTPRSYQRTQDHYHG</sequence>
<proteinExistence type="predicted"/>
<accession>A0A0F4GK00</accession>
<dbReference type="EMBL" id="LAFY01000612">
    <property type="protein sequence ID" value="KJX96495.1"/>
    <property type="molecule type" value="Genomic_DNA"/>
</dbReference>
<keyword evidence="4" id="KW-1185">Reference proteome</keyword>
<gene>
    <name evidence="3" type="ORF">TI39_contig620g00001</name>
</gene>
<evidence type="ECO:0000313" key="4">
    <source>
        <dbReference type="Proteomes" id="UP000033647"/>
    </source>
</evidence>
<reference evidence="3 4" key="1">
    <citation type="submission" date="2015-03" db="EMBL/GenBank/DDBJ databases">
        <title>RNA-seq based gene annotation and comparative genomics of four Zymoseptoria species reveal species-specific pathogenicity related genes and transposable element activity.</title>
        <authorList>
            <person name="Grandaubert J."/>
            <person name="Bhattacharyya A."/>
            <person name="Stukenbrock E.H."/>
        </authorList>
    </citation>
    <scope>NUCLEOTIDE SEQUENCE [LARGE SCALE GENOMIC DNA]</scope>
    <source>
        <strain evidence="3 4">Zb18110</strain>
    </source>
</reference>
<organism evidence="3 4">
    <name type="scientific">Zymoseptoria brevis</name>
    <dbReference type="NCBI Taxonomy" id="1047168"/>
    <lineage>
        <taxon>Eukaryota</taxon>
        <taxon>Fungi</taxon>
        <taxon>Dikarya</taxon>
        <taxon>Ascomycota</taxon>
        <taxon>Pezizomycotina</taxon>
        <taxon>Dothideomycetes</taxon>
        <taxon>Dothideomycetidae</taxon>
        <taxon>Mycosphaerellales</taxon>
        <taxon>Mycosphaerellaceae</taxon>
        <taxon>Zymoseptoria</taxon>
    </lineage>
</organism>
<dbReference type="Proteomes" id="UP000033647">
    <property type="component" value="Unassembled WGS sequence"/>
</dbReference>
<evidence type="ECO:0000256" key="1">
    <source>
        <dbReference type="SAM" id="MobiDB-lite"/>
    </source>
</evidence>
<feature type="domain" description="Retrovirus-related Pol polyprotein from transposon TNT 1-94-like beta-barrel" evidence="2">
    <location>
        <begin position="1"/>
        <end position="73"/>
    </location>
</feature>
<evidence type="ECO:0000313" key="3">
    <source>
        <dbReference type="EMBL" id="KJX96495.1"/>
    </source>
</evidence>
<dbReference type="AlphaFoldDB" id="A0A0F4GK00"/>
<name>A0A0F4GK00_9PEZI</name>
<feature type="compositionally biased region" description="Polar residues" evidence="1">
    <location>
        <begin position="132"/>
        <end position="142"/>
    </location>
</feature>
<comment type="caution">
    <text evidence="3">The sequence shown here is derived from an EMBL/GenBank/DDBJ whole genome shotgun (WGS) entry which is preliminary data.</text>
</comment>
<dbReference type="InterPro" id="IPR054722">
    <property type="entry name" value="PolX-like_BBD"/>
</dbReference>
<evidence type="ECO:0000259" key="2">
    <source>
        <dbReference type="Pfam" id="PF22936"/>
    </source>
</evidence>